<evidence type="ECO:0000313" key="3">
    <source>
        <dbReference type="EMBL" id="OTF98260.1"/>
    </source>
</evidence>
<protein>
    <submittedName>
        <fullName evidence="2">Isoleucine N-monooxygenase</fullName>
        <ecNumber evidence="2">1.14.14.39</ecNumber>
    </submittedName>
</protein>
<dbReference type="Proteomes" id="UP000215914">
    <property type="component" value="Chromosome 14"/>
</dbReference>
<accession>A0A251SL97</accession>
<dbReference type="GO" id="GO:0102001">
    <property type="term" value="F:isoleucine N-monooxygenase (oxime forming) activity"/>
    <property type="evidence" value="ECO:0007669"/>
    <property type="project" value="UniProtKB-EC"/>
</dbReference>
<reference evidence="2 4" key="1">
    <citation type="journal article" date="2017" name="Nature">
        <title>The sunflower genome provides insights into oil metabolism, flowering and Asterid evolution.</title>
        <authorList>
            <person name="Badouin H."/>
            <person name="Gouzy J."/>
            <person name="Grassa C.J."/>
            <person name="Murat F."/>
            <person name="Staton S.E."/>
            <person name="Cottret L."/>
            <person name="Lelandais-Briere C."/>
            <person name="Owens G.L."/>
            <person name="Carrere S."/>
            <person name="Mayjonade B."/>
            <person name="Legrand L."/>
            <person name="Gill N."/>
            <person name="Kane N.C."/>
            <person name="Bowers J.E."/>
            <person name="Hubner S."/>
            <person name="Bellec A."/>
            <person name="Berard A."/>
            <person name="Berges H."/>
            <person name="Blanchet N."/>
            <person name="Boniface M.C."/>
            <person name="Brunel D."/>
            <person name="Catrice O."/>
            <person name="Chaidir N."/>
            <person name="Claudel C."/>
            <person name="Donnadieu C."/>
            <person name="Faraut T."/>
            <person name="Fievet G."/>
            <person name="Helmstetter N."/>
            <person name="King M."/>
            <person name="Knapp S.J."/>
            <person name="Lai Z."/>
            <person name="Le Paslier M.C."/>
            <person name="Lippi Y."/>
            <person name="Lorenzon L."/>
            <person name="Mandel J.R."/>
            <person name="Marage G."/>
            <person name="Marchand G."/>
            <person name="Marquand E."/>
            <person name="Bret-Mestries E."/>
            <person name="Morien E."/>
            <person name="Nambeesan S."/>
            <person name="Nguyen T."/>
            <person name="Pegot-Espagnet P."/>
            <person name="Pouilly N."/>
            <person name="Raftis F."/>
            <person name="Sallet E."/>
            <person name="Schiex T."/>
            <person name="Thomas J."/>
            <person name="Vandecasteele C."/>
            <person name="Vares D."/>
            <person name="Vear F."/>
            <person name="Vautrin S."/>
            <person name="Crespi M."/>
            <person name="Mangin B."/>
            <person name="Burke J.M."/>
            <person name="Salse J."/>
            <person name="Munos S."/>
            <person name="Vincourt P."/>
            <person name="Rieseberg L.H."/>
            <person name="Langlade N.B."/>
        </authorList>
    </citation>
    <scope>NUCLEOTIDE SEQUENCE [LARGE SCALE GENOMIC DNA]</scope>
    <source>
        <strain evidence="4">cv. SF193</strain>
        <tissue evidence="2">Leaves</tissue>
    </source>
</reference>
<keyword evidence="4" id="KW-1185">Reference proteome</keyword>
<organism evidence="3 4">
    <name type="scientific">Helianthus annuus</name>
    <name type="common">Common sunflower</name>
    <dbReference type="NCBI Taxonomy" id="4232"/>
    <lineage>
        <taxon>Eukaryota</taxon>
        <taxon>Viridiplantae</taxon>
        <taxon>Streptophyta</taxon>
        <taxon>Embryophyta</taxon>
        <taxon>Tracheophyta</taxon>
        <taxon>Spermatophyta</taxon>
        <taxon>Magnoliopsida</taxon>
        <taxon>eudicotyledons</taxon>
        <taxon>Gunneridae</taxon>
        <taxon>Pentapetalae</taxon>
        <taxon>asterids</taxon>
        <taxon>campanulids</taxon>
        <taxon>Asterales</taxon>
        <taxon>Asteraceae</taxon>
        <taxon>Asteroideae</taxon>
        <taxon>Heliantheae alliance</taxon>
        <taxon>Heliantheae</taxon>
        <taxon>Helianthus</taxon>
    </lineage>
</organism>
<feature type="chain" id="PRO_5041164707" evidence="1">
    <location>
        <begin position="19"/>
        <end position="61"/>
    </location>
</feature>
<dbReference type="Gramene" id="mRNA:HanXRQr2_Chr14g0645741">
    <property type="protein sequence ID" value="CDS:HanXRQr2_Chr14g0645741.1"/>
    <property type="gene ID" value="HanXRQr2_Chr14g0645741"/>
</dbReference>
<dbReference type="EC" id="1.14.14.39" evidence="2"/>
<reference evidence="3" key="2">
    <citation type="submission" date="2017-02" db="EMBL/GenBank/DDBJ databases">
        <title>Sunflower complete genome.</title>
        <authorList>
            <person name="Langlade N."/>
            <person name="Munos S."/>
        </authorList>
    </citation>
    <scope>NUCLEOTIDE SEQUENCE [LARGE SCALE GENOMIC DNA]</scope>
    <source>
        <tissue evidence="3">Leaves</tissue>
    </source>
</reference>
<sequence length="61" mass="7039">MMLGTIMTTMLLARMLQGFTWEAPDNARSIELVENHDDICLAKPLLAIAKPRLLEWMYPTY</sequence>
<reference evidence="2" key="3">
    <citation type="submission" date="2020-06" db="EMBL/GenBank/DDBJ databases">
        <title>Helianthus annuus Genome sequencing and assembly Release 2.</title>
        <authorList>
            <person name="Gouzy J."/>
            <person name="Langlade N."/>
            <person name="Munos S."/>
        </authorList>
    </citation>
    <scope>NUCLEOTIDE SEQUENCE</scope>
    <source>
        <tissue evidence="2">Leaves</tissue>
    </source>
</reference>
<dbReference type="AlphaFoldDB" id="A0A251SL97"/>
<proteinExistence type="predicted"/>
<keyword evidence="1" id="KW-0732">Signal</keyword>
<dbReference type="STRING" id="4232.A0A251SL97"/>
<dbReference type="InParanoid" id="A0A251SL97"/>
<feature type="signal peptide" evidence="1">
    <location>
        <begin position="1"/>
        <end position="18"/>
    </location>
</feature>
<gene>
    <name evidence="3" type="ORF">HannXRQ_Chr14g0443701</name>
    <name evidence="2" type="ORF">HanXRQr2_Chr14g0645741</name>
</gene>
<dbReference type="EMBL" id="MNCJ02000329">
    <property type="protein sequence ID" value="KAF5769220.1"/>
    <property type="molecule type" value="Genomic_DNA"/>
</dbReference>
<name>A0A251SL97_HELAN</name>
<dbReference type="EMBL" id="CM007903">
    <property type="protein sequence ID" value="OTF98260.1"/>
    <property type="molecule type" value="Genomic_DNA"/>
</dbReference>
<evidence type="ECO:0000256" key="1">
    <source>
        <dbReference type="SAM" id="SignalP"/>
    </source>
</evidence>
<evidence type="ECO:0000313" key="2">
    <source>
        <dbReference type="EMBL" id="KAF5769220.1"/>
    </source>
</evidence>
<keyword evidence="2" id="KW-0560">Oxidoreductase</keyword>
<evidence type="ECO:0000313" key="4">
    <source>
        <dbReference type="Proteomes" id="UP000215914"/>
    </source>
</evidence>